<gene>
    <name evidence="2" type="ordered locus">AS9A_P20044</name>
</gene>
<keyword evidence="3" id="KW-1185">Reference proteome</keyword>
<dbReference type="AlphaFoldDB" id="F6ESG7"/>
<accession>F6ESG7</accession>
<geneLocation type="plasmid" evidence="2 3">
    <name>pAS9A-2</name>
</geneLocation>
<evidence type="ECO:0000313" key="2">
    <source>
        <dbReference type="EMBL" id="AEF43088.1"/>
    </source>
</evidence>
<dbReference type="KEGG" id="asd:AS9A_P20044"/>
<sequence length="69" mass="7682">MSHEPGGDIPPPVPDGPPWPEEFLADLHAGVYPDDPELLARVYADPDAVAILDRLERITDQLRRLSRPD</sequence>
<feature type="region of interest" description="Disordered" evidence="1">
    <location>
        <begin position="1"/>
        <end position="21"/>
    </location>
</feature>
<proteinExistence type="predicted"/>
<dbReference type="HOGENOM" id="CLU_2766784_0_0_11"/>
<keyword evidence="2" id="KW-0614">Plasmid</keyword>
<reference evidence="2 3" key="1">
    <citation type="journal article" date="2011" name="J. Bacteriol.">
        <title>Complete genome sequence of Amycolicicoccus subflavus DQS3-9A1T, an actinomycete isolated from crude oil-polluted soil.</title>
        <authorList>
            <person name="Cai M."/>
            <person name="Chen W.M."/>
            <person name="Nie Y."/>
            <person name="Chi C.Q."/>
            <person name="Wang Y.N."/>
            <person name="Tang Y.Q."/>
            <person name="Li G.Y."/>
            <person name="Wu X.L."/>
        </authorList>
    </citation>
    <scope>NUCLEOTIDE SEQUENCE [LARGE SCALE GENOMIC DNA]</scope>
    <source>
        <strain evidence="3">DSM 45089 / DQS3-9A1</strain>
        <plasmid evidence="2 3">pAS9A-2</plasmid>
    </source>
</reference>
<protein>
    <submittedName>
        <fullName evidence="2">Uncharacterized protein</fullName>
    </submittedName>
</protein>
<dbReference type="OrthoDB" id="4566632at2"/>
<dbReference type="RefSeq" id="WP_013798095.1">
    <property type="nucleotide sequence ID" value="NC_015561.1"/>
</dbReference>
<dbReference type="EMBL" id="CP002788">
    <property type="protein sequence ID" value="AEF43088.1"/>
    <property type="molecule type" value="Genomic_DNA"/>
</dbReference>
<evidence type="ECO:0000313" key="3">
    <source>
        <dbReference type="Proteomes" id="UP000009235"/>
    </source>
</evidence>
<name>F6ESG7_HOYSD</name>
<dbReference type="Proteomes" id="UP000009235">
    <property type="component" value="Plasmid pAS9A-2"/>
</dbReference>
<organism evidence="2 3">
    <name type="scientific">Hoyosella subflava (strain DSM 45089 / JCM 17490 / NBRC 109087 / DQS3-9A1)</name>
    <name type="common">Amycolicicoccus subflavus</name>
    <dbReference type="NCBI Taxonomy" id="443218"/>
    <lineage>
        <taxon>Bacteria</taxon>
        <taxon>Bacillati</taxon>
        <taxon>Actinomycetota</taxon>
        <taxon>Actinomycetes</taxon>
        <taxon>Mycobacteriales</taxon>
        <taxon>Hoyosellaceae</taxon>
        <taxon>Hoyosella</taxon>
    </lineage>
</organism>
<evidence type="ECO:0000256" key="1">
    <source>
        <dbReference type="SAM" id="MobiDB-lite"/>
    </source>
</evidence>
<feature type="compositionally biased region" description="Pro residues" evidence="1">
    <location>
        <begin position="8"/>
        <end position="20"/>
    </location>
</feature>